<proteinExistence type="predicted"/>
<dbReference type="InterPro" id="IPR029058">
    <property type="entry name" value="AB_hydrolase_fold"/>
</dbReference>
<sequence length="284" mass="30979">MKRLLNALMVLALCCCGSACTAEAPVASTAQPNVSVLAPLAMPGLGRERLVRLYLPPSYASAPSRRYPVIYMHDGQNLFDAATAYAGEWGVDETLNELARSEGFEAIVVGIDNGGERRMNELAPYAHPRIGAAEGAQYLSFVVDVLKPLIDGRYRSLPGREHTAIMGSSMGGLISHYAIQRYPDVFSKAGLFSPSYWVAPALFDDVAARALTPDARLYLYVGGREGDMVADARRMHETLLRRNPPQALTLHVAPEAEHNEAAWRAEFARALRWLFRPAGAAPNP</sequence>
<keyword evidence="1" id="KW-0732">Signal</keyword>
<dbReference type="GO" id="GO:0016787">
    <property type="term" value="F:hydrolase activity"/>
    <property type="evidence" value="ECO:0007669"/>
    <property type="project" value="UniProtKB-KW"/>
</dbReference>
<dbReference type="PANTHER" id="PTHR48098:SF6">
    <property type="entry name" value="FERRI-BACILLIBACTIN ESTERASE BESA"/>
    <property type="match status" value="1"/>
</dbReference>
<accession>A0AA95SJU8</accession>
<dbReference type="Pfam" id="PF00756">
    <property type="entry name" value="Esterase"/>
    <property type="match status" value="1"/>
</dbReference>
<dbReference type="Gene3D" id="3.40.50.1820">
    <property type="entry name" value="alpha/beta hydrolase"/>
    <property type="match status" value="1"/>
</dbReference>
<feature type="signal peptide" evidence="1">
    <location>
        <begin position="1"/>
        <end position="21"/>
    </location>
</feature>
<dbReference type="Proteomes" id="UP001177769">
    <property type="component" value="Chromosome"/>
</dbReference>
<gene>
    <name evidence="2" type="ORF">PFX98_15890</name>
</gene>
<evidence type="ECO:0000313" key="2">
    <source>
        <dbReference type="EMBL" id="WIT10388.1"/>
    </source>
</evidence>
<reference evidence="2" key="1">
    <citation type="submission" date="2023-01" db="EMBL/GenBank/DDBJ databases">
        <title>Whole genome sequence of Paucibacter sp. S2-9 isolated from pond sediment.</title>
        <authorList>
            <person name="Jung J.Y."/>
        </authorList>
    </citation>
    <scope>NUCLEOTIDE SEQUENCE</scope>
    <source>
        <strain evidence="2">S2-9</strain>
    </source>
</reference>
<dbReference type="InterPro" id="IPR000801">
    <property type="entry name" value="Esterase-like"/>
</dbReference>
<dbReference type="PANTHER" id="PTHR48098">
    <property type="entry name" value="ENTEROCHELIN ESTERASE-RELATED"/>
    <property type="match status" value="1"/>
</dbReference>
<name>A0AA95SJU8_9BURK</name>
<keyword evidence="3" id="KW-1185">Reference proteome</keyword>
<dbReference type="KEGG" id="pais:PFX98_15890"/>
<protein>
    <submittedName>
        <fullName evidence="2">Alpha/beta hydrolase-fold protein</fullName>
    </submittedName>
</protein>
<dbReference type="RefSeq" id="WP_285231456.1">
    <property type="nucleotide sequence ID" value="NZ_CP116346.1"/>
</dbReference>
<keyword evidence="2" id="KW-0378">Hydrolase</keyword>
<feature type="chain" id="PRO_5041656300" evidence="1">
    <location>
        <begin position="22"/>
        <end position="284"/>
    </location>
</feature>
<dbReference type="InterPro" id="IPR050583">
    <property type="entry name" value="Mycobacterial_A85_antigen"/>
</dbReference>
<dbReference type="SUPFAM" id="SSF53474">
    <property type="entry name" value="alpha/beta-Hydrolases"/>
    <property type="match status" value="1"/>
</dbReference>
<dbReference type="EMBL" id="CP116346">
    <property type="protein sequence ID" value="WIT10388.1"/>
    <property type="molecule type" value="Genomic_DNA"/>
</dbReference>
<dbReference type="AlphaFoldDB" id="A0AA95SJU8"/>
<organism evidence="2 3">
    <name type="scientific">Paucibacter sediminis</name>
    <dbReference type="NCBI Taxonomy" id="3019553"/>
    <lineage>
        <taxon>Bacteria</taxon>
        <taxon>Pseudomonadati</taxon>
        <taxon>Pseudomonadota</taxon>
        <taxon>Betaproteobacteria</taxon>
        <taxon>Burkholderiales</taxon>
        <taxon>Sphaerotilaceae</taxon>
        <taxon>Roseateles</taxon>
    </lineage>
</organism>
<evidence type="ECO:0000256" key="1">
    <source>
        <dbReference type="SAM" id="SignalP"/>
    </source>
</evidence>
<evidence type="ECO:0000313" key="3">
    <source>
        <dbReference type="Proteomes" id="UP001177769"/>
    </source>
</evidence>